<dbReference type="EMBL" id="BARW01041642">
    <property type="protein sequence ID" value="GAJ17205.1"/>
    <property type="molecule type" value="Genomic_DNA"/>
</dbReference>
<gene>
    <name evidence="1" type="ORF">S12H4_62229</name>
</gene>
<feature type="non-terminal residue" evidence="1">
    <location>
        <position position="1"/>
    </location>
</feature>
<protein>
    <submittedName>
        <fullName evidence="1">Uncharacterized protein</fullName>
    </submittedName>
</protein>
<reference evidence="1" key="1">
    <citation type="journal article" date="2014" name="Front. Microbiol.">
        <title>High frequency of phylogenetically diverse reductive dehalogenase-homologous genes in deep subseafloor sedimentary metagenomes.</title>
        <authorList>
            <person name="Kawai M."/>
            <person name="Futagami T."/>
            <person name="Toyoda A."/>
            <person name="Takaki Y."/>
            <person name="Nishi S."/>
            <person name="Hori S."/>
            <person name="Arai W."/>
            <person name="Tsubouchi T."/>
            <person name="Morono Y."/>
            <person name="Uchiyama I."/>
            <person name="Ito T."/>
            <person name="Fujiyama A."/>
            <person name="Inagaki F."/>
            <person name="Takami H."/>
        </authorList>
    </citation>
    <scope>NUCLEOTIDE SEQUENCE</scope>
    <source>
        <strain evidence="1">Expedition CK06-06</strain>
    </source>
</reference>
<accession>X1VYD3</accession>
<sequence>KESIIDDNKRVYIPDIKRASDLLEGQFIGLPVRY</sequence>
<proteinExistence type="predicted"/>
<evidence type="ECO:0000313" key="1">
    <source>
        <dbReference type="EMBL" id="GAJ17205.1"/>
    </source>
</evidence>
<comment type="caution">
    <text evidence="1">The sequence shown here is derived from an EMBL/GenBank/DDBJ whole genome shotgun (WGS) entry which is preliminary data.</text>
</comment>
<dbReference type="AlphaFoldDB" id="X1VYD3"/>
<organism evidence="1">
    <name type="scientific">marine sediment metagenome</name>
    <dbReference type="NCBI Taxonomy" id="412755"/>
    <lineage>
        <taxon>unclassified sequences</taxon>
        <taxon>metagenomes</taxon>
        <taxon>ecological metagenomes</taxon>
    </lineage>
</organism>
<name>X1VYD3_9ZZZZ</name>